<keyword evidence="4" id="KW-1185">Reference proteome</keyword>
<keyword evidence="2" id="KW-1133">Transmembrane helix</keyword>
<accession>R9TPN7</accession>
<dbReference type="GeneID" id="16045442"/>
<protein>
    <submittedName>
        <fullName evidence="3">Uncharacterized protein</fullName>
    </submittedName>
</protein>
<dbReference type="Proteomes" id="UP000204294">
    <property type="component" value="Segment"/>
</dbReference>
<feature type="compositionally biased region" description="Basic and acidic residues" evidence="1">
    <location>
        <begin position="44"/>
        <end position="57"/>
    </location>
</feature>
<sequence>MNLLLRPLNDINDPVWSVIISILILLAGVSWVIRYILLVDTREAQEHGSHDTPEQKELLQLSSDENK</sequence>
<keyword evidence="2" id="KW-0812">Transmembrane</keyword>
<feature type="region of interest" description="Disordered" evidence="1">
    <location>
        <begin position="44"/>
        <end position="67"/>
    </location>
</feature>
<dbReference type="KEGG" id="vg:16045442"/>
<evidence type="ECO:0000256" key="2">
    <source>
        <dbReference type="SAM" id="Phobius"/>
    </source>
</evidence>
<feature type="transmembrane region" description="Helical" evidence="2">
    <location>
        <begin position="15"/>
        <end position="37"/>
    </location>
</feature>
<dbReference type="EMBL" id="HQ317383">
    <property type="protein sequence ID" value="AGN33602.1"/>
    <property type="molecule type" value="Genomic_DNA"/>
</dbReference>
<organism evidence="3 4">
    <name type="scientific">Synechococcus phage S-IOM18</name>
    <dbReference type="NCBI Taxonomy" id="754039"/>
    <lineage>
        <taxon>Viruses</taxon>
        <taxon>Duplodnaviria</taxon>
        <taxon>Heunggongvirae</taxon>
        <taxon>Uroviricota</taxon>
        <taxon>Caudoviricetes</taxon>
        <taxon>Pantevenvirales</taxon>
        <taxon>Kyanoviridae</taxon>
        <taxon>Tefnutvirus</taxon>
        <taxon>Tefnutvirus siom18</taxon>
    </lineage>
</organism>
<evidence type="ECO:0000256" key="1">
    <source>
        <dbReference type="SAM" id="MobiDB-lite"/>
    </source>
</evidence>
<proteinExistence type="predicted"/>
<name>R9TPN7_9CAUD</name>
<dbReference type="RefSeq" id="YP_008126416.1">
    <property type="nucleotide sequence ID" value="NC_021536.1"/>
</dbReference>
<gene>
    <name evidence="3" type="ORF">SWYG_00091</name>
</gene>
<dbReference type="OrthoDB" id="25271at10239"/>
<keyword evidence="2" id="KW-0472">Membrane</keyword>
<reference evidence="3 4" key="1">
    <citation type="submission" date="2010-09" db="EMBL/GenBank/DDBJ databases">
        <title>The Genome Sequence of Synechococcus phage S-IOM18.</title>
        <authorList>
            <consortium name="The Broad Institute Genome Sequencing Platform"/>
            <person name="Henn M.R."/>
            <person name="Clokie M."/>
            <person name="Levin J."/>
            <person name="Malboeuf C."/>
            <person name="Casali M."/>
            <person name="Russ C."/>
            <person name="Lennon N."/>
            <person name="Chapman S.B."/>
            <person name="Erlich R."/>
            <person name="Young S.K."/>
            <person name="Yandava C."/>
            <person name="Zeng Q."/>
            <person name="Fitzgerald M.F."/>
            <person name="Alvarado L."/>
            <person name="Anderson S."/>
            <person name="Berlin A."/>
            <person name="Chen Z."/>
            <person name="Freedman E."/>
            <person name="Gellesch M."/>
            <person name="Goldberg J."/>
            <person name="Green L."/>
            <person name="Griggs A."/>
            <person name="Gujja S."/>
            <person name="Heilman E.R."/>
            <person name="Heiman D."/>
            <person name="Hollinger A."/>
            <person name="Howarth C."/>
            <person name="Larson L."/>
            <person name="Mehta T."/>
            <person name="Neiman D."/>
            <person name="Pearson M."/>
            <person name="Roberts A."/>
            <person name="Ryan E."/>
            <person name="Saif S."/>
            <person name="Shea T."/>
            <person name="Shenoy N."/>
            <person name="Sisk P."/>
            <person name="Stolte C."/>
            <person name="Sykes S."/>
            <person name="White J."/>
            <person name="Haas B."/>
            <person name="Nusbaum C."/>
            <person name="Birren B."/>
        </authorList>
    </citation>
    <scope>NUCLEOTIDE SEQUENCE [LARGE SCALE GENOMIC DNA]</scope>
    <source>
        <strain evidence="3 4">S-IOM18</strain>
    </source>
</reference>
<evidence type="ECO:0000313" key="3">
    <source>
        <dbReference type="EMBL" id="AGN33602.1"/>
    </source>
</evidence>
<evidence type="ECO:0000313" key="4">
    <source>
        <dbReference type="Proteomes" id="UP000204294"/>
    </source>
</evidence>